<keyword evidence="1" id="KW-0472">Membrane</keyword>
<keyword evidence="1" id="KW-1133">Transmembrane helix</keyword>
<dbReference type="AlphaFoldDB" id="A0A1Y0Y2Q2"/>
<dbReference type="Proteomes" id="UP000196205">
    <property type="component" value="Chromosome"/>
</dbReference>
<dbReference type="EMBL" id="CP021509">
    <property type="protein sequence ID" value="ARW48712.1"/>
    <property type="molecule type" value="Genomic_DNA"/>
</dbReference>
<organism evidence="2 3">
    <name type="scientific">Acetobacter pasteurianus subsp. pasteurianus</name>
    <dbReference type="NCBI Taxonomy" id="481145"/>
    <lineage>
        <taxon>Bacteria</taxon>
        <taxon>Pseudomonadati</taxon>
        <taxon>Pseudomonadota</taxon>
        <taxon>Alphaproteobacteria</taxon>
        <taxon>Acetobacterales</taxon>
        <taxon>Acetobacteraceae</taxon>
        <taxon>Acetobacter</taxon>
    </lineage>
</organism>
<name>A0A1Y0Y2Q2_ACEPA</name>
<gene>
    <name evidence="2" type="ORF">S1001342_02413</name>
</gene>
<proteinExistence type="predicted"/>
<sequence length="140" mass="15441">MVCTLSSRLVSFSSKAIMTSSLFDKQEWFIAVVRTFSALADPAKIVSSIFWFRFSNKFCEDDDEWVTLLALGPSQTDIDCWRLAVWFMAASALCCFISSALFLTSITESSFHVVGKHMMDVAGRCCNAPARVAPMQGSAA</sequence>
<protein>
    <submittedName>
        <fullName evidence="2">Uncharacterized protein</fullName>
    </submittedName>
</protein>
<evidence type="ECO:0000313" key="3">
    <source>
        <dbReference type="Proteomes" id="UP000196205"/>
    </source>
</evidence>
<evidence type="ECO:0000256" key="1">
    <source>
        <dbReference type="SAM" id="Phobius"/>
    </source>
</evidence>
<accession>A0A1Y0Y2Q2</accession>
<dbReference type="RefSeq" id="WP_157668592.1">
    <property type="nucleotide sequence ID" value="NZ_CP021509.1"/>
</dbReference>
<feature type="transmembrane region" description="Helical" evidence="1">
    <location>
        <begin position="83"/>
        <end position="103"/>
    </location>
</feature>
<evidence type="ECO:0000313" key="2">
    <source>
        <dbReference type="EMBL" id="ARW48712.1"/>
    </source>
</evidence>
<keyword evidence="1" id="KW-0812">Transmembrane</keyword>
<reference evidence="2 3" key="1">
    <citation type="submission" date="2017-05" db="EMBL/GenBank/DDBJ databases">
        <title>Genome sequence of Acetobacter pasteurianus subsp. pasteurianus strain SRCM101342.</title>
        <authorList>
            <person name="Cho S.H."/>
        </authorList>
    </citation>
    <scope>NUCLEOTIDE SEQUENCE [LARGE SCALE GENOMIC DNA]</scope>
    <source>
        <strain evidence="2 3">SRCM101342</strain>
    </source>
</reference>